<comment type="caution">
    <text evidence="1">The sequence shown here is derived from an EMBL/GenBank/DDBJ whole genome shotgun (WGS) entry which is preliminary data.</text>
</comment>
<evidence type="ECO:0000313" key="2">
    <source>
        <dbReference type="Proteomes" id="UP000605970"/>
    </source>
</evidence>
<dbReference type="AlphaFoldDB" id="A0A8T0A216"/>
<organism evidence="1 2">
    <name type="scientific">Meloidogyne graminicola</name>
    <dbReference type="NCBI Taxonomy" id="189291"/>
    <lineage>
        <taxon>Eukaryota</taxon>
        <taxon>Metazoa</taxon>
        <taxon>Ecdysozoa</taxon>
        <taxon>Nematoda</taxon>
        <taxon>Chromadorea</taxon>
        <taxon>Rhabditida</taxon>
        <taxon>Tylenchina</taxon>
        <taxon>Tylenchomorpha</taxon>
        <taxon>Tylenchoidea</taxon>
        <taxon>Meloidogynidae</taxon>
        <taxon>Meloidogyninae</taxon>
        <taxon>Meloidogyne</taxon>
    </lineage>
</organism>
<dbReference type="EMBL" id="JABEBT010000004">
    <property type="protein sequence ID" value="KAF7639592.1"/>
    <property type="molecule type" value="Genomic_DNA"/>
</dbReference>
<sequence length="202" mass="24355">MMNLKKWEFALNNNIPLYLNYNEPCKAVINLRKVENKWFPEDEPEENMIDENGNPNKIRLRLPCFPKNIKEMFIIRYWLDKLFNCTFENSEFDNIIINSAMKFVDFTLCQNIEQHYNILLNILNEGDKFPRVKINFQMKPSFFELIKNHLKTSTNCSNFVSKFEFNVYNYDLNYHNIWTNDDLHAMAEKTKECNYYGKIIND</sequence>
<accession>A0A8T0A216</accession>
<dbReference type="Proteomes" id="UP000605970">
    <property type="component" value="Unassembled WGS sequence"/>
</dbReference>
<keyword evidence="2" id="KW-1185">Reference proteome</keyword>
<evidence type="ECO:0000313" key="1">
    <source>
        <dbReference type="EMBL" id="KAF7639592.1"/>
    </source>
</evidence>
<gene>
    <name evidence="1" type="ORF">Mgra_00000919</name>
</gene>
<protein>
    <submittedName>
        <fullName evidence="1">Uncharacterized protein</fullName>
    </submittedName>
</protein>
<reference evidence="1" key="1">
    <citation type="journal article" date="2020" name="Ecol. Evol.">
        <title>Genome structure and content of the rice root-knot nematode (Meloidogyne graminicola).</title>
        <authorList>
            <person name="Phan N.T."/>
            <person name="Danchin E.G.J."/>
            <person name="Klopp C."/>
            <person name="Perfus-Barbeoch L."/>
            <person name="Kozlowski D.K."/>
            <person name="Koutsovoulos G.D."/>
            <person name="Lopez-Roques C."/>
            <person name="Bouchez O."/>
            <person name="Zahm M."/>
            <person name="Besnard G."/>
            <person name="Bellafiore S."/>
        </authorList>
    </citation>
    <scope>NUCLEOTIDE SEQUENCE</scope>
    <source>
        <strain evidence="1">VN-18</strain>
    </source>
</reference>
<name>A0A8T0A216_9BILA</name>
<proteinExistence type="predicted"/>